<comment type="caution">
    <text evidence="1">The sequence shown here is derived from an EMBL/GenBank/DDBJ whole genome shotgun (WGS) entry which is preliminary data.</text>
</comment>
<keyword evidence="2" id="KW-1185">Reference proteome</keyword>
<evidence type="ECO:0000313" key="2">
    <source>
        <dbReference type="Proteomes" id="UP001610446"/>
    </source>
</evidence>
<reference evidence="1 2" key="1">
    <citation type="submission" date="2024-07" db="EMBL/GenBank/DDBJ databases">
        <title>Section-level genome sequencing and comparative genomics of Aspergillus sections Usti and Cavernicolus.</title>
        <authorList>
            <consortium name="Lawrence Berkeley National Laboratory"/>
            <person name="Nybo J.L."/>
            <person name="Vesth T.C."/>
            <person name="Theobald S."/>
            <person name="Frisvad J.C."/>
            <person name="Larsen T.O."/>
            <person name="Kjaerboelling I."/>
            <person name="Rothschild-Mancinelli K."/>
            <person name="Lyhne E.K."/>
            <person name="Kogle M.E."/>
            <person name="Barry K."/>
            <person name="Clum A."/>
            <person name="Na H."/>
            <person name="Ledsgaard L."/>
            <person name="Lin J."/>
            <person name="Lipzen A."/>
            <person name="Kuo A."/>
            <person name="Riley R."/>
            <person name="Mondo S."/>
            <person name="Labutti K."/>
            <person name="Haridas S."/>
            <person name="Pangalinan J."/>
            <person name="Salamov A.A."/>
            <person name="Simmons B.A."/>
            <person name="Magnuson J.K."/>
            <person name="Chen J."/>
            <person name="Drula E."/>
            <person name="Henrissat B."/>
            <person name="Wiebenga A."/>
            <person name="Lubbers R.J."/>
            <person name="Gomes A.C."/>
            <person name="Makela M.R."/>
            <person name="Stajich J."/>
            <person name="Grigoriev I.V."/>
            <person name="Mortensen U.H."/>
            <person name="De Vries R.P."/>
            <person name="Baker S.E."/>
            <person name="Andersen M.R."/>
        </authorList>
    </citation>
    <scope>NUCLEOTIDE SEQUENCE [LARGE SCALE GENOMIC DNA]</scope>
    <source>
        <strain evidence="1 2">CBS 123904</strain>
    </source>
</reference>
<sequence>MYSLREVLAQLVISITTQARLLPDPERKLQDISNGDVTPVSWPVLRLVTSLDFPASDINSMRVLICRIQPYTRIWLINSVFSRYYFRSLSVTRIFGPGLSDNKIPAAMCLSL</sequence>
<dbReference type="Proteomes" id="UP001610446">
    <property type="component" value="Unassembled WGS sequence"/>
</dbReference>
<evidence type="ECO:0000313" key="1">
    <source>
        <dbReference type="EMBL" id="KAL2854235.1"/>
    </source>
</evidence>
<protein>
    <submittedName>
        <fullName evidence="1">Uncharacterized protein</fullName>
    </submittedName>
</protein>
<name>A0ABR4KPN1_9EURO</name>
<organism evidence="1 2">
    <name type="scientific">Aspergillus pseudoustus</name>
    <dbReference type="NCBI Taxonomy" id="1810923"/>
    <lineage>
        <taxon>Eukaryota</taxon>
        <taxon>Fungi</taxon>
        <taxon>Dikarya</taxon>
        <taxon>Ascomycota</taxon>
        <taxon>Pezizomycotina</taxon>
        <taxon>Eurotiomycetes</taxon>
        <taxon>Eurotiomycetidae</taxon>
        <taxon>Eurotiales</taxon>
        <taxon>Aspergillaceae</taxon>
        <taxon>Aspergillus</taxon>
        <taxon>Aspergillus subgen. Nidulantes</taxon>
    </lineage>
</organism>
<gene>
    <name evidence="1" type="ORF">BJY01DRAFT_43277</name>
</gene>
<dbReference type="EMBL" id="JBFXLU010000016">
    <property type="protein sequence ID" value="KAL2854235.1"/>
    <property type="molecule type" value="Genomic_DNA"/>
</dbReference>
<accession>A0ABR4KPN1</accession>
<proteinExistence type="predicted"/>